<evidence type="ECO:0000313" key="2">
    <source>
        <dbReference type="EMBL" id="GIN22679.1"/>
    </source>
</evidence>
<dbReference type="SUPFAM" id="SSF51905">
    <property type="entry name" value="FAD/NAD(P)-binding domain"/>
    <property type="match status" value="1"/>
</dbReference>
<evidence type="ECO:0000313" key="3">
    <source>
        <dbReference type="Proteomes" id="UP000680279"/>
    </source>
</evidence>
<evidence type="ECO:0000259" key="1">
    <source>
        <dbReference type="Pfam" id="PF01266"/>
    </source>
</evidence>
<dbReference type="PANTHER" id="PTHR13847:SF281">
    <property type="entry name" value="FAD DEPENDENT OXIDOREDUCTASE DOMAIN-CONTAINING PROTEIN"/>
    <property type="match status" value="1"/>
</dbReference>
<comment type="caution">
    <text evidence="2">The sequence shown here is derived from an EMBL/GenBank/DDBJ whole genome shotgun (WGS) entry which is preliminary data.</text>
</comment>
<dbReference type="Gene3D" id="3.50.50.60">
    <property type="entry name" value="FAD/NAD(P)-binding domain"/>
    <property type="match status" value="1"/>
</dbReference>
<protein>
    <submittedName>
        <fullName evidence="2">Oxidoreductase</fullName>
    </submittedName>
</protein>
<dbReference type="PANTHER" id="PTHR13847">
    <property type="entry name" value="SARCOSINE DEHYDROGENASE-RELATED"/>
    <property type="match status" value="1"/>
</dbReference>
<keyword evidence="3" id="KW-1185">Reference proteome</keyword>
<dbReference type="PRINTS" id="PR00420">
    <property type="entry name" value="RNGMNOXGNASE"/>
</dbReference>
<gene>
    <name evidence="2" type="ORF">J1TS3_38130</name>
</gene>
<dbReference type="InterPro" id="IPR036188">
    <property type="entry name" value="FAD/NAD-bd_sf"/>
</dbReference>
<dbReference type="Pfam" id="PF01266">
    <property type="entry name" value="DAO"/>
    <property type="match status" value="1"/>
</dbReference>
<organism evidence="2 3">
    <name type="scientific">Siminovitchia fordii</name>
    <dbReference type="NCBI Taxonomy" id="254759"/>
    <lineage>
        <taxon>Bacteria</taxon>
        <taxon>Bacillati</taxon>
        <taxon>Bacillota</taxon>
        <taxon>Bacilli</taxon>
        <taxon>Bacillales</taxon>
        <taxon>Bacillaceae</taxon>
        <taxon>Siminovitchia</taxon>
    </lineage>
</organism>
<proteinExistence type="predicted"/>
<reference evidence="2 3" key="1">
    <citation type="submission" date="2021-03" db="EMBL/GenBank/DDBJ databases">
        <title>Antimicrobial resistance genes in bacteria isolated from Japanese honey, and their potential for conferring macrolide and lincosamide resistance in the American foulbrood pathogen Paenibacillus larvae.</title>
        <authorList>
            <person name="Okamoto M."/>
            <person name="Kumagai M."/>
            <person name="Kanamori H."/>
            <person name="Takamatsu D."/>
        </authorList>
    </citation>
    <scope>NUCLEOTIDE SEQUENCE [LARGE SCALE GENOMIC DNA]</scope>
    <source>
        <strain evidence="2 3">J1TS3</strain>
    </source>
</reference>
<dbReference type="EMBL" id="BOQT01000019">
    <property type="protein sequence ID" value="GIN22679.1"/>
    <property type="molecule type" value="Genomic_DNA"/>
</dbReference>
<accession>A0ABQ4KAC9</accession>
<dbReference type="Gene3D" id="3.30.9.10">
    <property type="entry name" value="D-Amino Acid Oxidase, subunit A, domain 2"/>
    <property type="match status" value="1"/>
</dbReference>
<dbReference type="InterPro" id="IPR006076">
    <property type="entry name" value="FAD-dep_OxRdtase"/>
</dbReference>
<feature type="domain" description="FAD dependent oxidoreductase" evidence="1">
    <location>
        <begin position="27"/>
        <end position="382"/>
    </location>
</feature>
<dbReference type="RefSeq" id="WP_212963769.1">
    <property type="nucleotide sequence ID" value="NZ_BOQT01000019.1"/>
</dbReference>
<dbReference type="Proteomes" id="UP000680279">
    <property type="component" value="Unassembled WGS sequence"/>
</dbReference>
<sequence length="426" mass="47840">MESLSMWEATANKRKEREQLQGEEQCDVVIIGGGYSGLSSAYHLQKKNVNTIILEKWRVGSGASGRNGGEVLTGYIGSMEAWEKKKGLEAAKKMWQLSLDSIDLIQNIIKEHSIDCAFKRNGDFFAAYKPAHMDALKRDQEYMARVMNYHDIKVVEKKDLHSEMNTDFYHGGRIDAGSAHFHPLNYAIGLAEAAEGLGAKIYEQSEALKVERDARNKVIVTTPNGRVIADQLVIVTNGYAGDINQTIKRSVIPIESIMIATEPLPEELVEDIIKKDRAIHDTKRLLYYFRRTADNRLAFGGSGRASSKRDQRNLFDHLHAGMLNVFPQLKDTRIEYRWGGKVGFTKDMIPYIGQLEDGTHYAFGYCGHGAAMSSLFGKMIADNITNEEVEDNPLIVNQLKPIPFHSQHAKAVGILKFYKKLQDAIS</sequence>
<name>A0ABQ4KAC9_9BACI</name>